<keyword evidence="1" id="KW-0812">Transmembrane</keyword>
<evidence type="ECO:0000313" key="3">
    <source>
        <dbReference type="Proteomes" id="UP000325003"/>
    </source>
</evidence>
<reference evidence="2 3" key="1">
    <citation type="submission" date="2019-09" db="EMBL/GenBank/DDBJ databases">
        <title>Nocardioides panacisoli sp. nov., isolated from the soil of a ginseng field.</title>
        <authorList>
            <person name="Cho C."/>
        </authorList>
    </citation>
    <scope>NUCLEOTIDE SEQUENCE [LARGE SCALE GENOMIC DNA]</scope>
    <source>
        <strain evidence="2 3">BN130099</strain>
    </source>
</reference>
<dbReference type="EMBL" id="VUJV01000005">
    <property type="protein sequence ID" value="KAA1417785.1"/>
    <property type="molecule type" value="Genomic_DNA"/>
</dbReference>
<gene>
    <name evidence="2" type="ORF">F0U44_15980</name>
</gene>
<dbReference type="AlphaFoldDB" id="A0A5B1LAW7"/>
<evidence type="ECO:0000313" key="2">
    <source>
        <dbReference type="EMBL" id="KAA1417785.1"/>
    </source>
</evidence>
<accession>A0A5B1LAW7</accession>
<organism evidence="2 3">
    <name type="scientific">Nocardioides humilatus</name>
    <dbReference type="NCBI Taxonomy" id="2607660"/>
    <lineage>
        <taxon>Bacteria</taxon>
        <taxon>Bacillati</taxon>
        <taxon>Actinomycetota</taxon>
        <taxon>Actinomycetes</taxon>
        <taxon>Propionibacteriales</taxon>
        <taxon>Nocardioidaceae</taxon>
        <taxon>Nocardioides</taxon>
    </lineage>
</organism>
<dbReference type="RefSeq" id="WP_149729354.1">
    <property type="nucleotide sequence ID" value="NZ_VUJV01000005.1"/>
</dbReference>
<keyword evidence="1" id="KW-0472">Membrane</keyword>
<dbReference type="Proteomes" id="UP000325003">
    <property type="component" value="Unassembled WGS sequence"/>
</dbReference>
<keyword evidence="1" id="KW-1133">Transmembrane helix</keyword>
<sequence>MDDFLHHYTEILTDPAHLAVEVTLMLLVDVLFLGLIWPFVKGYMDRKLHAQHEMLDQEHGVVHHDDHVHHDGHIHNKDAAITAACENA</sequence>
<keyword evidence="3" id="KW-1185">Reference proteome</keyword>
<proteinExistence type="predicted"/>
<reference evidence="2 3" key="2">
    <citation type="submission" date="2019-09" db="EMBL/GenBank/DDBJ databases">
        <authorList>
            <person name="Jin C."/>
        </authorList>
    </citation>
    <scope>NUCLEOTIDE SEQUENCE [LARGE SCALE GENOMIC DNA]</scope>
    <source>
        <strain evidence="2 3">BN130099</strain>
    </source>
</reference>
<name>A0A5B1LAW7_9ACTN</name>
<comment type="caution">
    <text evidence="2">The sequence shown here is derived from an EMBL/GenBank/DDBJ whole genome shotgun (WGS) entry which is preliminary data.</text>
</comment>
<protein>
    <submittedName>
        <fullName evidence="2">Uncharacterized protein</fullName>
    </submittedName>
</protein>
<feature type="transmembrane region" description="Helical" evidence="1">
    <location>
        <begin position="20"/>
        <end position="40"/>
    </location>
</feature>
<evidence type="ECO:0000256" key="1">
    <source>
        <dbReference type="SAM" id="Phobius"/>
    </source>
</evidence>